<evidence type="ECO:0000256" key="7">
    <source>
        <dbReference type="ARBA" id="ARBA00023004"/>
    </source>
</evidence>
<name>A0A919CQR7_9PROT</name>
<comment type="cofactor">
    <cofactor evidence="1">
        <name>Fe(2+)</name>
        <dbReference type="ChEBI" id="CHEBI:29033"/>
    </cofactor>
</comment>
<keyword evidence="8" id="KW-0443">Lipid metabolism</keyword>
<gene>
    <name evidence="10" type="ORF">GCM10017083_36170</name>
</gene>
<proteinExistence type="inferred from homology"/>
<evidence type="ECO:0000256" key="5">
    <source>
        <dbReference type="ARBA" id="ARBA00022832"/>
    </source>
</evidence>
<keyword evidence="5" id="KW-0276">Fatty acid metabolism</keyword>
<evidence type="ECO:0000256" key="1">
    <source>
        <dbReference type="ARBA" id="ARBA00001954"/>
    </source>
</evidence>
<evidence type="ECO:0008006" key="12">
    <source>
        <dbReference type="Google" id="ProtNLM"/>
    </source>
</evidence>
<evidence type="ECO:0000313" key="11">
    <source>
        <dbReference type="Proteomes" id="UP000630353"/>
    </source>
</evidence>
<keyword evidence="4" id="KW-0479">Metal-binding</keyword>
<comment type="similarity">
    <text evidence="2">Belongs to the fatty acid desaturase type 2 family.</text>
</comment>
<reference evidence="10" key="2">
    <citation type="submission" date="2020-09" db="EMBL/GenBank/DDBJ databases">
        <authorList>
            <person name="Sun Q."/>
            <person name="Kim S."/>
        </authorList>
    </citation>
    <scope>NUCLEOTIDE SEQUENCE</scope>
    <source>
        <strain evidence="10">KCTC 42651</strain>
    </source>
</reference>
<dbReference type="Gene3D" id="1.10.620.20">
    <property type="entry name" value="Ribonucleotide Reductase, subunit A"/>
    <property type="match status" value="1"/>
</dbReference>
<dbReference type="InterPro" id="IPR005067">
    <property type="entry name" value="Fatty_acid_desaturase-2"/>
</dbReference>
<dbReference type="GO" id="GO:0046872">
    <property type="term" value="F:metal ion binding"/>
    <property type="evidence" value="ECO:0007669"/>
    <property type="project" value="UniProtKB-KW"/>
</dbReference>
<accession>A0A919CQR7</accession>
<dbReference type="SUPFAM" id="SSF47240">
    <property type="entry name" value="Ferritin-like"/>
    <property type="match status" value="1"/>
</dbReference>
<evidence type="ECO:0000256" key="6">
    <source>
        <dbReference type="ARBA" id="ARBA00023002"/>
    </source>
</evidence>
<keyword evidence="6" id="KW-0560">Oxidoreductase</keyword>
<dbReference type="Pfam" id="PF03405">
    <property type="entry name" value="FA_desaturase_2"/>
    <property type="match status" value="1"/>
</dbReference>
<evidence type="ECO:0000256" key="8">
    <source>
        <dbReference type="ARBA" id="ARBA00023098"/>
    </source>
</evidence>
<dbReference type="Proteomes" id="UP000630353">
    <property type="component" value="Unassembled WGS sequence"/>
</dbReference>
<keyword evidence="11" id="KW-1185">Reference proteome</keyword>
<sequence length="274" mass="31662">MKPVKHWTLDDVPWDSFDPSKVEPDQLALAKAAAMVEYNSADYVTYLKNVFRDDDAFVQAAEEWGLEERQHGQALGRWSALADPSFEFEPRFADFRKGFRPDVDATESIRGSRAGELVARCMVEVGTSSYYRALGDATEEPALKAICRFIAGDELRHYKLFYDHLKRFLEQDRIGTLQRLRLALGRIMETEDDELAYAFYAANNQGEPYDRERNTKAYMRRAYQYYRDPHIEKALAMIFKACGLKPHTKLFQATNYGAKWLLAKRQRELAKMAA</sequence>
<protein>
    <recommendedName>
        <fullName evidence="12">Rubrerythrin family protein</fullName>
    </recommendedName>
</protein>
<keyword evidence="7" id="KW-0408">Iron</keyword>
<dbReference type="EMBL" id="BMZS01000008">
    <property type="protein sequence ID" value="GHD56245.1"/>
    <property type="molecule type" value="Genomic_DNA"/>
</dbReference>
<keyword evidence="3" id="KW-0444">Lipid biosynthesis</keyword>
<reference evidence="10" key="1">
    <citation type="journal article" date="2014" name="Int. J. Syst. Evol. Microbiol.">
        <title>Complete genome sequence of Corynebacterium casei LMG S-19264T (=DSM 44701T), isolated from a smear-ripened cheese.</title>
        <authorList>
            <consortium name="US DOE Joint Genome Institute (JGI-PGF)"/>
            <person name="Walter F."/>
            <person name="Albersmeier A."/>
            <person name="Kalinowski J."/>
            <person name="Ruckert C."/>
        </authorList>
    </citation>
    <scope>NUCLEOTIDE SEQUENCE</scope>
    <source>
        <strain evidence="10">KCTC 42651</strain>
    </source>
</reference>
<dbReference type="InterPro" id="IPR009078">
    <property type="entry name" value="Ferritin-like_SF"/>
</dbReference>
<dbReference type="InterPro" id="IPR012348">
    <property type="entry name" value="RNR-like"/>
</dbReference>
<organism evidence="10 11">
    <name type="scientific">Thalassobaculum fulvum</name>
    <dbReference type="NCBI Taxonomy" id="1633335"/>
    <lineage>
        <taxon>Bacteria</taxon>
        <taxon>Pseudomonadati</taxon>
        <taxon>Pseudomonadota</taxon>
        <taxon>Alphaproteobacteria</taxon>
        <taxon>Rhodospirillales</taxon>
        <taxon>Thalassobaculaceae</taxon>
        <taxon>Thalassobaculum</taxon>
    </lineage>
</organism>
<comment type="caution">
    <text evidence="10">The sequence shown here is derived from an EMBL/GenBank/DDBJ whole genome shotgun (WGS) entry which is preliminary data.</text>
</comment>
<dbReference type="CDD" id="cd00657">
    <property type="entry name" value="Ferritin_like"/>
    <property type="match status" value="1"/>
</dbReference>
<evidence type="ECO:0000256" key="2">
    <source>
        <dbReference type="ARBA" id="ARBA00008749"/>
    </source>
</evidence>
<evidence type="ECO:0000256" key="4">
    <source>
        <dbReference type="ARBA" id="ARBA00022723"/>
    </source>
</evidence>
<dbReference type="AlphaFoldDB" id="A0A919CQR7"/>
<evidence type="ECO:0000256" key="9">
    <source>
        <dbReference type="ARBA" id="ARBA00023160"/>
    </source>
</evidence>
<evidence type="ECO:0000313" key="10">
    <source>
        <dbReference type="EMBL" id="GHD56245.1"/>
    </source>
</evidence>
<dbReference type="GO" id="GO:0006633">
    <property type="term" value="P:fatty acid biosynthetic process"/>
    <property type="evidence" value="ECO:0007669"/>
    <property type="project" value="UniProtKB-KW"/>
</dbReference>
<dbReference type="RefSeq" id="WP_229837362.1">
    <property type="nucleotide sequence ID" value="NZ_BMZS01000008.1"/>
</dbReference>
<keyword evidence="9" id="KW-0275">Fatty acid biosynthesis</keyword>
<evidence type="ECO:0000256" key="3">
    <source>
        <dbReference type="ARBA" id="ARBA00022516"/>
    </source>
</evidence>
<dbReference type="GO" id="GO:0045300">
    <property type="term" value="F:stearoyl-[ACP] desaturase activity"/>
    <property type="evidence" value="ECO:0007669"/>
    <property type="project" value="InterPro"/>
</dbReference>